<gene>
    <name evidence="2" type="ORF">Tsumi_00890</name>
</gene>
<dbReference type="Proteomes" id="UP001628220">
    <property type="component" value="Unassembled WGS sequence"/>
</dbReference>
<feature type="compositionally biased region" description="Basic and acidic residues" evidence="1">
    <location>
        <begin position="9"/>
        <end position="24"/>
    </location>
</feature>
<protein>
    <submittedName>
        <fullName evidence="2">Uncharacterized protein</fullName>
    </submittedName>
</protein>
<sequence>MTWKRAFRHKEEYKNRKNNTSKETEKNVYEKIISILPDPIYGVGLGISPNADSNRYRYLQ</sequence>
<feature type="region of interest" description="Disordered" evidence="1">
    <location>
        <begin position="1"/>
        <end position="24"/>
    </location>
</feature>
<name>A0ABQ0DZT9_9PORP</name>
<proteinExistence type="predicted"/>
<evidence type="ECO:0000313" key="3">
    <source>
        <dbReference type="Proteomes" id="UP001628220"/>
    </source>
</evidence>
<accession>A0ABQ0DZT9</accession>
<comment type="caution">
    <text evidence="2">The sequence shown here is derived from an EMBL/GenBank/DDBJ whole genome shotgun (WGS) entry which is preliminary data.</text>
</comment>
<keyword evidence="3" id="KW-1185">Reference proteome</keyword>
<evidence type="ECO:0000313" key="2">
    <source>
        <dbReference type="EMBL" id="GAB1250985.1"/>
    </source>
</evidence>
<dbReference type="EMBL" id="BAAFSF010000001">
    <property type="protein sequence ID" value="GAB1250985.1"/>
    <property type="molecule type" value="Genomic_DNA"/>
</dbReference>
<organism evidence="2 3">
    <name type="scientific">Porphyromonas miyakawae</name>
    <dbReference type="NCBI Taxonomy" id="3137470"/>
    <lineage>
        <taxon>Bacteria</taxon>
        <taxon>Pseudomonadati</taxon>
        <taxon>Bacteroidota</taxon>
        <taxon>Bacteroidia</taxon>
        <taxon>Bacteroidales</taxon>
        <taxon>Porphyromonadaceae</taxon>
        <taxon>Porphyromonas</taxon>
    </lineage>
</organism>
<evidence type="ECO:0000256" key="1">
    <source>
        <dbReference type="SAM" id="MobiDB-lite"/>
    </source>
</evidence>
<reference evidence="2 3" key="1">
    <citation type="journal article" date="2025" name="Int. J. Syst. Evol. Microbiol.">
        <title>Desulfovibrio falkowii sp. nov., Porphyromonas miyakawae sp. nov., Mediterraneibacter flintii sp. nov. and Owariibacterium komagatae gen. nov., sp. nov., isolated from human faeces.</title>
        <authorList>
            <person name="Hamaguchi T."/>
            <person name="Ohara M."/>
            <person name="Hisatomi A."/>
            <person name="Sekiguchi K."/>
            <person name="Takeda J.I."/>
            <person name="Ueyama J."/>
            <person name="Ito M."/>
            <person name="Nishiwaki H."/>
            <person name="Ogi T."/>
            <person name="Hirayama M."/>
            <person name="Ohkuma M."/>
            <person name="Sakamoto M."/>
            <person name="Ohno K."/>
        </authorList>
    </citation>
    <scope>NUCLEOTIDE SEQUENCE [LARGE SCALE GENOMIC DNA]</scope>
    <source>
        <strain evidence="2 3">13CB11C</strain>
    </source>
</reference>